<reference evidence="2 3" key="1">
    <citation type="journal article" date="2014" name="Genome Announc.">
        <title>Draft genome sequences of eight enterohepatic helicobacter species isolated from both laboratory and wild rodents.</title>
        <authorList>
            <person name="Sheh A."/>
            <person name="Shen Z."/>
            <person name="Fox J.G."/>
        </authorList>
    </citation>
    <scope>NUCLEOTIDE SEQUENCE [LARGE SCALE GENOMIC DNA]</scope>
    <source>
        <strain evidence="2 3">MIT 09-6949</strain>
    </source>
</reference>
<dbReference type="Proteomes" id="UP000029733">
    <property type="component" value="Unassembled WGS sequence"/>
</dbReference>
<sequence length="66" mass="7409">MTLVVKNANKDLEKLVKAAAKLANASVSVKSEKNDKLKEAISEYERDKKNGKITRYTSFAAFEKDM</sequence>
<dbReference type="AlphaFoldDB" id="A0A4U8TBX6"/>
<evidence type="ECO:0000256" key="1">
    <source>
        <dbReference type="SAM" id="Coils"/>
    </source>
</evidence>
<keyword evidence="1" id="KW-0175">Coiled coil</keyword>
<dbReference type="RefSeq" id="WP_034352186.1">
    <property type="nucleotide sequence ID" value="NZ_JRPR02000001.1"/>
</dbReference>
<dbReference type="EMBL" id="JRPR02000001">
    <property type="protein sequence ID" value="TLD97421.1"/>
    <property type="molecule type" value="Genomic_DNA"/>
</dbReference>
<feature type="coiled-coil region" evidence="1">
    <location>
        <begin position="5"/>
        <end position="54"/>
    </location>
</feature>
<evidence type="ECO:0000313" key="2">
    <source>
        <dbReference type="EMBL" id="TLD97421.1"/>
    </source>
</evidence>
<comment type="caution">
    <text evidence="2">The sequence shown here is derived from an EMBL/GenBank/DDBJ whole genome shotgun (WGS) entry which is preliminary data.</text>
</comment>
<accession>A0A4U8TBX6</accession>
<organism evidence="2 3">
    <name type="scientific">Helicobacter jaachi</name>
    <dbReference type="NCBI Taxonomy" id="1677920"/>
    <lineage>
        <taxon>Bacteria</taxon>
        <taxon>Pseudomonadati</taxon>
        <taxon>Campylobacterota</taxon>
        <taxon>Epsilonproteobacteria</taxon>
        <taxon>Campylobacterales</taxon>
        <taxon>Helicobacteraceae</taxon>
        <taxon>Helicobacter</taxon>
    </lineage>
</organism>
<gene>
    <name evidence="2" type="ORF">LS71_001330</name>
</gene>
<keyword evidence="3" id="KW-1185">Reference proteome</keyword>
<name>A0A4U8TBX6_9HELI</name>
<proteinExistence type="predicted"/>
<protein>
    <submittedName>
        <fullName evidence="2">Uncharacterized protein</fullName>
    </submittedName>
</protein>
<evidence type="ECO:0000313" key="3">
    <source>
        <dbReference type="Proteomes" id="UP000029733"/>
    </source>
</evidence>